<comment type="caution">
    <text evidence="1">The sequence shown here is derived from an EMBL/GenBank/DDBJ whole genome shotgun (WGS) entry which is preliminary data.</text>
</comment>
<accession>A0A9N9EXZ5</accession>
<evidence type="ECO:0000313" key="2">
    <source>
        <dbReference type="Proteomes" id="UP000789508"/>
    </source>
</evidence>
<gene>
    <name evidence="1" type="ORF">ALEPTO_LOCUS3308</name>
</gene>
<protein>
    <submittedName>
        <fullName evidence="1">9684_t:CDS:1</fullName>
    </submittedName>
</protein>
<sequence length="160" mass="18747">MVHICDRCNKPFKKLWILTHHLQNRKFLCRPQIIPIINPIPIPQTEPDTSLIENDAVLDTGIHFIQIRVSDPERPHDNFKLLSNWEAIVPSPILDPRYEFIKPIIDPVKYAEMPYMPLLLANARDEITRVLKIELNEKDQIKTALIAHCYYAKSKKKEDM</sequence>
<dbReference type="OrthoDB" id="2439677at2759"/>
<dbReference type="Proteomes" id="UP000789508">
    <property type="component" value="Unassembled WGS sequence"/>
</dbReference>
<name>A0A9N9EXZ5_9GLOM</name>
<proteinExistence type="predicted"/>
<evidence type="ECO:0000313" key="1">
    <source>
        <dbReference type="EMBL" id="CAG8497486.1"/>
    </source>
</evidence>
<feature type="non-terminal residue" evidence="1">
    <location>
        <position position="160"/>
    </location>
</feature>
<dbReference type="EMBL" id="CAJVPS010000600">
    <property type="protein sequence ID" value="CAG8497486.1"/>
    <property type="molecule type" value="Genomic_DNA"/>
</dbReference>
<reference evidence="1" key="1">
    <citation type="submission" date="2021-06" db="EMBL/GenBank/DDBJ databases">
        <authorList>
            <person name="Kallberg Y."/>
            <person name="Tangrot J."/>
            <person name="Rosling A."/>
        </authorList>
    </citation>
    <scope>NUCLEOTIDE SEQUENCE</scope>
    <source>
        <strain evidence="1">FL130A</strain>
    </source>
</reference>
<keyword evidence="2" id="KW-1185">Reference proteome</keyword>
<dbReference type="AlphaFoldDB" id="A0A9N9EXZ5"/>
<organism evidence="1 2">
    <name type="scientific">Ambispora leptoticha</name>
    <dbReference type="NCBI Taxonomy" id="144679"/>
    <lineage>
        <taxon>Eukaryota</taxon>
        <taxon>Fungi</taxon>
        <taxon>Fungi incertae sedis</taxon>
        <taxon>Mucoromycota</taxon>
        <taxon>Glomeromycotina</taxon>
        <taxon>Glomeromycetes</taxon>
        <taxon>Archaeosporales</taxon>
        <taxon>Ambisporaceae</taxon>
        <taxon>Ambispora</taxon>
    </lineage>
</organism>